<name>A0ABS8EPT6_9FLAO</name>
<comment type="caution">
    <text evidence="2">The sequence shown here is derived from an EMBL/GenBank/DDBJ whole genome shotgun (WGS) entry which is preliminary data.</text>
</comment>
<feature type="transmembrane region" description="Helical" evidence="1">
    <location>
        <begin position="45"/>
        <end position="67"/>
    </location>
</feature>
<dbReference type="EMBL" id="JAFMPT010000018">
    <property type="protein sequence ID" value="MCC1485230.1"/>
    <property type="molecule type" value="Genomic_DNA"/>
</dbReference>
<reference evidence="3" key="1">
    <citation type="submission" date="2021-03" db="EMBL/GenBank/DDBJ databases">
        <title>Genome of Cognatishimia sp. F0-27.</title>
        <authorList>
            <person name="Ping X."/>
        </authorList>
    </citation>
    <scope>NUCLEOTIDE SEQUENCE [LARGE SCALE GENOMIC DNA]</scope>
    <source>
        <strain evidence="3">E313</strain>
    </source>
</reference>
<dbReference type="Proteomes" id="UP000778797">
    <property type="component" value="Unassembled WGS sequence"/>
</dbReference>
<accession>A0ABS8EPT6</accession>
<keyword evidence="3" id="KW-1185">Reference proteome</keyword>
<evidence type="ECO:0000313" key="2">
    <source>
        <dbReference type="EMBL" id="MCC1485230.1"/>
    </source>
</evidence>
<feature type="transmembrane region" description="Helical" evidence="1">
    <location>
        <begin position="6"/>
        <end position="33"/>
    </location>
</feature>
<protein>
    <recommendedName>
        <fullName evidence="4">DUF1097 domain-containing protein</fullName>
    </recommendedName>
</protein>
<feature type="transmembrane region" description="Helical" evidence="1">
    <location>
        <begin position="87"/>
        <end position="107"/>
    </location>
</feature>
<evidence type="ECO:0008006" key="4">
    <source>
        <dbReference type="Google" id="ProtNLM"/>
    </source>
</evidence>
<reference evidence="3" key="2">
    <citation type="submission" date="2023-07" db="EMBL/GenBank/DDBJ databases">
        <title>Genome of Winogradskyella sp. E313.</title>
        <authorList>
            <person name="Zhou Y."/>
        </authorList>
    </citation>
    <scope>NUCLEOTIDE SEQUENCE [LARGE SCALE GENOMIC DNA]</scope>
    <source>
        <strain evidence="3">E313</strain>
    </source>
</reference>
<keyword evidence="1" id="KW-0812">Transmembrane</keyword>
<proteinExistence type="predicted"/>
<dbReference type="RefSeq" id="WP_227477722.1">
    <property type="nucleotide sequence ID" value="NZ_JAFMPT010000018.1"/>
</dbReference>
<sequence>MNKSIINFIITIILAFVFSLFLPWWSVMLAGFLSALFVPLKHSSVFFIPFLAIVIFWGIYAFTLSSGNDFILAKRIAVLLPLGGNPYVLILVTGIIGGIAAGLAAIFGKQCQLLLKK</sequence>
<keyword evidence="1" id="KW-1133">Transmembrane helix</keyword>
<evidence type="ECO:0000256" key="1">
    <source>
        <dbReference type="SAM" id="Phobius"/>
    </source>
</evidence>
<evidence type="ECO:0000313" key="3">
    <source>
        <dbReference type="Proteomes" id="UP000778797"/>
    </source>
</evidence>
<organism evidence="2 3">
    <name type="scientific">Winogradskyella immobilis</name>
    <dbReference type="NCBI Taxonomy" id="2816852"/>
    <lineage>
        <taxon>Bacteria</taxon>
        <taxon>Pseudomonadati</taxon>
        <taxon>Bacteroidota</taxon>
        <taxon>Flavobacteriia</taxon>
        <taxon>Flavobacteriales</taxon>
        <taxon>Flavobacteriaceae</taxon>
        <taxon>Winogradskyella</taxon>
    </lineage>
</organism>
<gene>
    <name evidence="2" type="ORF">J1C55_11565</name>
</gene>
<keyword evidence="1" id="KW-0472">Membrane</keyword>